<dbReference type="PROSITE" id="PS51585">
    <property type="entry name" value="SAM_MT_TPMT"/>
    <property type="match status" value="1"/>
</dbReference>
<dbReference type="GO" id="GO:0008119">
    <property type="term" value="F:thiopurine S-methyltransferase activity"/>
    <property type="evidence" value="ECO:0007669"/>
    <property type="project" value="TreeGrafter"/>
</dbReference>
<evidence type="ECO:0000313" key="6">
    <source>
        <dbReference type="Proteomes" id="UP000800038"/>
    </source>
</evidence>
<accession>A0A6A5SMW6</accession>
<dbReference type="Proteomes" id="UP000800038">
    <property type="component" value="Unassembled WGS sequence"/>
</dbReference>
<feature type="compositionally biased region" description="Basic and acidic residues" evidence="4">
    <location>
        <begin position="1"/>
        <end position="10"/>
    </location>
</feature>
<organism evidence="5 6">
    <name type="scientific">Clathrospora elynae</name>
    <dbReference type="NCBI Taxonomy" id="706981"/>
    <lineage>
        <taxon>Eukaryota</taxon>
        <taxon>Fungi</taxon>
        <taxon>Dikarya</taxon>
        <taxon>Ascomycota</taxon>
        <taxon>Pezizomycotina</taxon>
        <taxon>Dothideomycetes</taxon>
        <taxon>Pleosporomycetidae</taxon>
        <taxon>Pleosporales</taxon>
        <taxon>Diademaceae</taxon>
        <taxon>Clathrospora</taxon>
    </lineage>
</organism>
<feature type="region of interest" description="Disordered" evidence="4">
    <location>
        <begin position="54"/>
        <end position="78"/>
    </location>
</feature>
<dbReference type="GO" id="GO:0032259">
    <property type="term" value="P:methylation"/>
    <property type="evidence" value="ECO:0007669"/>
    <property type="project" value="UniProtKB-KW"/>
</dbReference>
<dbReference type="Gene3D" id="3.40.50.150">
    <property type="entry name" value="Vaccinia Virus protein VP39"/>
    <property type="match status" value="1"/>
</dbReference>
<proteinExistence type="predicted"/>
<evidence type="ECO:0000313" key="5">
    <source>
        <dbReference type="EMBL" id="KAF1940994.1"/>
    </source>
</evidence>
<evidence type="ECO:0000256" key="3">
    <source>
        <dbReference type="ARBA" id="ARBA00022691"/>
    </source>
</evidence>
<dbReference type="InterPro" id="IPR029063">
    <property type="entry name" value="SAM-dependent_MTases_sf"/>
</dbReference>
<dbReference type="Pfam" id="PF05724">
    <property type="entry name" value="TPMT"/>
    <property type="match status" value="1"/>
</dbReference>
<gene>
    <name evidence="5" type="ORF">EJ02DRAFT_212065</name>
</gene>
<dbReference type="CDD" id="cd02440">
    <property type="entry name" value="AdoMet_MTases"/>
    <property type="match status" value="1"/>
</dbReference>
<reference evidence="5" key="1">
    <citation type="journal article" date="2020" name="Stud. Mycol.">
        <title>101 Dothideomycetes genomes: a test case for predicting lifestyles and emergence of pathogens.</title>
        <authorList>
            <person name="Haridas S."/>
            <person name="Albert R."/>
            <person name="Binder M."/>
            <person name="Bloem J."/>
            <person name="Labutti K."/>
            <person name="Salamov A."/>
            <person name="Andreopoulos B."/>
            <person name="Baker S."/>
            <person name="Barry K."/>
            <person name="Bills G."/>
            <person name="Bluhm B."/>
            <person name="Cannon C."/>
            <person name="Castanera R."/>
            <person name="Culley D."/>
            <person name="Daum C."/>
            <person name="Ezra D."/>
            <person name="Gonzalez J."/>
            <person name="Henrissat B."/>
            <person name="Kuo A."/>
            <person name="Liang C."/>
            <person name="Lipzen A."/>
            <person name="Lutzoni F."/>
            <person name="Magnuson J."/>
            <person name="Mondo S."/>
            <person name="Nolan M."/>
            <person name="Ohm R."/>
            <person name="Pangilinan J."/>
            <person name="Park H.-J."/>
            <person name="Ramirez L."/>
            <person name="Alfaro M."/>
            <person name="Sun H."/>
            <person name="Tritt A."/>
            <person name="Yoshinaga Y."/>
            <person name="Zwiers L.-H."/>
            <person name="Turgeon B."/>
            <person name="Goodwin S."/>
            <person name="Spatafora J."/>
            <person name="Crous P."/>
            <person name="Grigoriev I."/>
        </authorList>
    </citation>
    <scope>NUCLEOTIDE SEQUENCE</scope>
    <source>
        <strain evidence="5">CBS 161.51</strain>
    </source>
</reference>
<keyword evidence="2 5" id="KW-0808">Transferase</keyword>
<evidence type="ECO:0000256" key="2">
    <source>
        <dbReference type="ARBA" id="ARBA00022679"/>
    </source>
</evidence>
<dbReference type="AlphaFoldDB" id="A0A6A5SMW6"/>
<dbReference type="EMBL" id="ML976054">
    <property type="protein sequence ID" value="KAF1940994.1"/>
    <property type="molecule type" value="Genomic_DNA"/>
</dbReference>
<feature type="region of interest" description="Disordered" evidence="4">
    <location>
        <begin position="1"/>
        <end position="24"/>
    </location>
</feature>
<keyword evidence="6" id="KW-1185">Reference proteome</keyword>
<name>A0A6A5SMW6_9PLEO</name>
<keyword evidence="1 5" id="KW-0489">Methyltransferase</keyword>
<evidence type="ECO:0000256" key="1">
    <source>
        <dbReference type="ARBA" id="ARBA00022603"/>
    </source>
</evidence>
<feature type="compositionally biased region" description="Pro residues" evidence="4">
    <location>
        <begin position="59"/>
        <end position="72"/>
    </location>
</feature>
<keyword evidence="3" id="KW-0949">S-adenosyl-L-methionine</keyword>
<dbReference type="PANTHER" id="PTHR10259:SF11">
    <property type="entry name" value="THIOPURINE S-METHYLTRANSFERASE"/>
    <property type="match status" value="1"/>
</dbReference>
<dbReference type="PANTHER" id="PTHR10259">
    <property type="entry name" value="THIOPURINE S-METHYLTRANSFERASE"/>
    <property type="match status" value="1"/>
</dbReference>
<dbReference type="InterPro" id="IPR008854">
    <property type="entry name" value="TPMT"/>
</dbReference>
<sequence length="324" mass="35639">MASKNQDRLRTHFSSAPSTSHPARWDDLWKEGTFLPWDRATANPALIDLLLSRSRPLTSPDPNPSPGAPPPNSTSVGYASLARGLRSDGTRRRVLVPGCGKGYDVALFAAHGWDAFGLEVSAHAAEAAREYLENAGKEAYKMMDEAGKKLDVQRGSMKVLEGDYFEDGWLEKVEGWGEEGGKGFDVIYDNTFLCALPPSLRPRWAARTASLLRRGTSTSSTNSGGILICLEFPTHKPASSGGPPWSLPPTVHAELLKRPGDEITYDDNGVVMKTDREESEEALVKIAHYTPKRTHDVGVVKGVVRDCVSMWRHRADCSDVERWH</sequence>
<dbReference type="SUPFAM" id="SSF53335">
    <property type="entry name" value="S-adenosyl-L-methionine-dependent methyltransferases"/>
    <property type="match status" value="1"/>
</dbReference>
<protein>
    <submittedName>
        <fullName evidence="5">S-adenosyl-L-methionine-dependent methyltransferase</fullName>
    </submittedName>
</protein>
<dbReference type="OrthoDB" id="276151at2759"/>
<evidence type="ECO:0000256" key="4">
    <source>
        <dbReference type="SAM" id="MobiDB-lite"/>
    </source>
</evidence>
<feature type="compositionally biased region" description="Polar residues" evidence="4">
    <location>
        <begin position="12"/>
        <end position="21"/>
    </location>
</feature>